<dbReference type="Proteomes" id="UP001165205">
    <property type="component" value="Unassembled WGS sequence"/>
</dbReference>
<gene>
    <name evidence="1" type="ORF">Aory04_000523700</name>
</gene>
<name>A0AAN4YFN4_ASPOZ</name>
<accession>A0AAN4YFN4</accession>
<evidence type="ECO:0000313" key="1">
    <source>
        <dbReference type="EMBL" id="GMG28900.1"/>
    </source>
</evidence>
<evidence type="ECO:0000313" key="2">
    <source>
        <dbReference type="Proteomes" id="UP001165205"/>
    </source>
</evidence>
<proteinExistence type="predicted"/>
<organism evidence="1 2">
    <name type="scientific">Aspergillus oryzae</name>
    <name type="common">Yellow koji mold</name>
    <dbReference type="NCBI Taxonomy" id="5062"/>
    <lineage>
        <taxon>Eukaryota</taxon>
        <taxon>Fungi</taxon>
        <taxon>Dikarya</taxon>
        <taxon>Ascomycota</taxon>
        <taxon>Pezizomycotina</taxon>
        <taxon>Eurotiomycetes</taxon>
        <taxon>Eurotiomycetidae</taxon>
        <taxon>Eurotiales</taxon>
        <taxon>Aspergillaceae</taxon>
        <taxon>Aspergillus</taxon>
        <taxon>Aspergillus subgen. Circumdati</taxon>
    </lineage>
</organism>
<reference evidence="1" key="1">
    <citation type="submission" date="2023-04" db="EMBL/GenBank/DDBJ databases">
        <title>Aspergillus oryzae NBRC 4228.</title>
        <authorList>
            <person name="Ichikawa N."/>
            <person name="Sato H."/>
            <person name="Tonouchi N."/>
        </authorList>
    </citation>
    <scope>NUCLEOTIDE SEQUENCE</scope>
    <source>
        <strain evidence="1">NBRC 4228</strain>
    </source>
</reference>
<comment type="caution">
    <text evidence="1">The sequence shown here is derived from an EMBL/GenBank/DDBJ whole genome shotgun (WGS) entry which is preliminary data.</text>
</comment>
<dbReference type="EMBL" id="BSYA01000050">
    <property type="protein sequence ID" value="GMG28900.1"/>
    <property type="molecule type" value="Genomic_DNA"/>
</dbReference>
<dbReference type="AlphaFoldDB" id="A0AAN4YFN4"/>
<protein>
    <submittedName>
        <fullName evidence="1">Unnamed protein product</fullName>
    </submittedName>
</protein>
<sequence length="116" mass="12918">MVKFRGQAYFYDIDAYLVKMDVANVPGLLLDIASLPYKSRVDDAMIREDLLPHEMEGMEAILPEFTEVQVIVHMHDGSGPAIEWKASGFTVPGYIQDEHSGAIHIELSTVHASENS</sequence>